<dbReference type="Pfam" id="PF02799">
    <property type="entry name" value="NMT_C"/>
    <property type="match status" value="1"/>
</dbReference>
<dbReference type="InterPro" id="IPR000903">
    <property type="entry name" value="NMT"/>
</dbReference>
<evidence type="ECO:0000313" key="4">
    <source>
        <dbReference type="EMBL" id="CAF3910747.1"/>
    </source>
</evidence>
<comment type="catalytic activity">
    <reaction evidence="1">
        <text>N-terminal glycyl-[protein] + tetradecanoyl-CoA = N-tetradecanoylglycyl-[protein] + CoA + H(+)</text>
        <dbReference type="Rhea" id="RHEA:15521"/>
        <dbReference type="Rhea" id="RHEA-COMP:12666"/>
        <dbReference type="Rhea" id="RHEA-COMP:12667"/>
        <dbReference type="ChEBI" id="CHEBI:15378"/>
        <dbReference type="ChEBI" id="CHEBI:57287"/>
        <dbReference type="ChEBI" id="CHEBI:57385"/>
        <dbReference type="ChEBI" id="CHEBI:64723"/>
        <dbReference type="ChEBI" id="CHEBI:133050"/>
        <dbReference type="EC" id="2.3.1.97"/>
    </reaction>
</comment>
<dbReference type="PANTHER" id="PTHR11377:SF5">
    <property type="entry name" value="GLYCYLPEPTIDE N-TETRADECANOYLTRANSFERASE"/>
    <property type="match status" value="1"/>
</dbReference>
<proteinExistence type="inferred from homology"/>
<evidence type="ECO:0000259" key="3">
    <source>
        <dbReference type="Pfam" id="PF02799"/>
    </source>
</evidence>
<reference evidence="4" key="1">
    <citation type="submission" date="2021-02" db="EMBL/GenBank/DDBJ databases">
        <authorList>
            <person name="Nowell W R."/>
        </authorList>
    </citation>
    <scope>NUCLEOTIDE SEQUENCE</scope>
</reference>
<keyword evidence="1" id="KW-0012">Acyltransferase</keyword>
<dbReference type="Proteomes" id="UP000663844">
    <property type="component" value="Unassembled WGS sequence"/>
</dbReference>
<dbReference type="AlphaFoldDB" id="A0A819ICD5"/>
<gene>
    <name evidence="4" type="ORF">OXD698_LOCUS24467</name>
</gene>
<comment type="caution">
    <text evidence="4">The sequence shown here is derived from an EMBL/GenBank/DDBJ whole genome shotgun (WGS) entry which is preliminary data.</text>
</comment>
<comment type="similarity">
    <text evidence="2">Belongs to the NMT family.</text>
</comment>
<sequence>CYMYYYAASRTPLTDLVNDCLIQAHNSGFDVFNALDIMNNKEFLKKLKFGDGDGNLQYYVYNWKCPLMPPENNTAWYHAPAYCAIQITFDQSHLDPTTQLITDFNLNSLLQSTLQKHKTN</sequence>
<organism evidence="4 5">
    <name type="scientific">Adineta steineri</name>
    <dbReference type="NCBI Taxonomy" id="433720"/>
    <lineage>
        <taxon>Eukaryota</taxon>
        <taxon>Metazoa</taxon>
        <taxon>Spiralia</taxon>
        <taxon>Gnathifera</taxon>
        <taxon>Rotifera</taxon>
        <taxon>Eurotatoria</taxon>
        <taxon>Bdelloidea</taxon>
        <taxon>Adinetida</taxon>
        <taxon>Adinetidae</taxon>
        <taxon>Adineta</taxon>
    </lineage>
</organism>
<keyword evidence="1" id="KW-0808">Transferase</keyword>
<dbReference type="GO" id="GO:0004379">
    <property type="term" value="F:glycylpeptide N-tetradecanoyltransferase activity"/>
    <property type="evidence" value="ECO:0007669"/>
    <property type="project" value="UniProtKB-EC"/>
</dbReference>
<dbReference type="PROSITE" id="PS00976">
    <property type="entry name" value="NMT_2"/>
    <property type="match status" value="1"/>
</dbReference>
<dbReference type="InterPro" id="IPR022677">
    <property type="entry name" value="NMT_C"/>
</dbReference>
<dbReference type="InterPro" id="IPR022678">
    <property type="entry name" value="NMT_CS"/>
</dbReference>
<dbReference type="GO" id="GO:0005737">
    <property type="term" value="C:cytoplasm"/>
    <property type="evidence" value="ECO:0007669"/>
    <property type="project" value="TreeGrafter"/>
</dbReference>
<protein>
    <recommendedName>
        <fullName evidence="1">Glycylpeptide N-tetradecanoyltransferase</fullName>
        <ecNumber evidence="1">2.3.1.97</ecNumber>
    </recommendedName>
</protein>
<feature type="non-terminal residue" evidence="4">
    <location>
        <position position="120"/>
    </location>
</feature>
<dbReference type="EMBL" id="CAJOAZ010002252">
    <property type="protein sequence ID" value="CAF3910747.1"/>
    <property type="molecule type" value="Genomic_DNA"/>
</dbReference>
<feature type="domain" description="Glycylpeptide N-tetradecanoyltransferase C-terminal" evidence="3">
    <location>
        <begin position="2"/>
        <end position="68"/>
    </location>
</feature>
<evidence type="ECO:0000256" key="1">
    <source>
        <dbReference type="RuleBase" id="RU000586"/>
    </source>
</evidence>
<name>A0A819ICD5_9BILA</name>
<dbReference type="InterPro" id="IPR016181">
    <property type="entry name" value="Acyl_CoA_acyltransferase"/>
</dbReference>
<accession>A0A819ICD5</accession>
<evidence type="ECO:0000313" key="5">
    <source>
        <dbReference type="Proteomes" id="UP000663844"/>
    </source>
</evidence>
<dbReference type="PANTHER" id="PTHR11377">
    <property type="entry name" value="N-MYRISTOYL TRANSFERASE"/>
    <property type="match status" value="1"/>
</dbReference>
<dbReference type="Gene3D" id="3.40.630.170">
    <property type="match status" value="1"/>
</dbReference>
<dbReference type="SUPFAM" id="SSF55729">
    <property type="entry name" value="Acyl-CoA N-acyltransferases (Nat)"/>
    <property type="match status" value="1"/>
</dbReference>
<dbReference type="EC" id="2.3.1.97" evidence="1"/>
<comment type="function">
    <text evidence="1">Adds a myristoyl group to the N-terminal glycine residue of certain cellular proteins.</text>
</comment>
<evidence type="ECO:0000256" key="2">
    <source>
        <dbReference type="RuleBase" id="RU004178"/>
    </source>
</evidence>